<keyword evidence="2" id="KW-1185">Reference proteome</keyword>
<comment type="caution">
    <text evidence="1">The sequence shown here is derived from an EMBL/GenBank/DDBJ whole genome shotgun (WGS) entry which is preliminary data.</text>
</comment>
<accession>A0A4Y2LTL9</accession>
<dbReference type="Proteomes" id="UP000499080">
    <property type="component" value="Unassembled WGS sequence"/>
</dbReference>
<dbReference type="EMBL" id="BGPR01006309">
    <property type="protein sequence ID" value="GBN17882.1"/>
    <property type="molecule type" value="Genomic_DNA"/>
</dbReference>
<name>A0A4Y2LTL9_ARAVE</name>
<evidence type="ECO:0000313" key="2">
    <source>
        <dbReference type="Proteomes" id="UP000499080"/>
    </source>
</evidence>
<reference evidence="1 2" key="1">
    <citation type="journal article" date="2019" name="Sci. Rep.">
        <title>Orb-weaving spider Araneus ventricosus genome elucidates the spidroin gene catalogue.</title>
        <authorList>
            <person name="Kono N."/>
            <person name="Nakamura H."/>
            <person name="Ohtoshi R."/>
            <person name="Moran D.A.P."/>
            <person name="Shinohara A."/>
            <person name="Yoshida Y."/>
            <person name="Fujiwara M."/>
            <person name="Mori M."/>
            <person name="Tomita M."/>
            <person name="Arakawa K."/>
        </authorList>
    </citation>
    <scope>NUCLEOTIDE SEQUENCE [LARGE SCALE GENOMIC DNA]</scope>
</reference>
<evidence type="ECO:0000313" key="1">
    <source>
        <dbReference type="EMBL" id="GBN17882.1"/>
    </source>
</evidence>
<protein>
    <submittedName>
        <fullName evidence="1">Uncharacterized protein</fullName>
    </submittedName>
</protein>
<dbReference type="AlphaFoldDB" id="A0A4Y2LTL9"/>
<proteinExistence type="predicted"/>
<organism evidence="1 2">
    <name type="scientific">Araneus ventricosus</name>
    <name type="common">Orbweaver spider</name>
    <name type="synonym">Epeira ventricosa</name>
    <dbReference type="NCBI Taxonomy" id="182803"/>
    <lineage>
        <taxon>Eukaryota</taxon>
        <taxon>Metazoa</taxon>
        <taxon>Ecdysozoa</taxon>
        <taxon>Arthropoda</taxon>
        <taxon>Chelicerata</taxon>
        <taxon>Arachnida</taxon>
        <taxon>Araneae</taxon>
        <taxon>Araneomorphae</taxon>
        <taxon>Entelegynae</taxon>
        <taxon>Araneoidea</taxon>
        <taxon>Araneidae</taxon>
        <taxon>Araneus</taxon>
    </lineage>
</organism>
<gene>
    <name evidence="1" type="ORF">AVEN_57615_1</name>
</gene>
<sequence>MLVFGLHQWRIQDLGPPARPGIKVLYRRYECEILWLTYTSFSATRLNLKTCGYPEQPHALRDVPALVAFSYTGVSATKLNLKKCGYPEQPHALRDVGLIGPHVFRAAVLEGLNQSLPVSGVFLAAGVLATPFMVFLCEDHIPIKQ</sequence>